<dbReference type="Proteomes" id="UP000258309">
    <property type="component" value="Unassembled WGS sequence"/>
</dbReference>
<evidence type="ECO:0000259" key="1">
    <source>
        <dbReference type="SMART" id="SM00992"/>
    </source>
</evidence>
<dbReference type="Pfam" id="PF13369">
    <property type="entry name" value="Transglut_core2"/>
    <property type="match status" value="1"/>
</dbReference>
<dbReference type="Pfam" id="PF08755">
    <property type="entry name" value="YccV-like"/>
    <property type="match status" value="1"/>
</dbReference>
<keyword evidence="3" id="KW-1185">Reference proteome</keyword>
<proteinExistence type="predicted"/>
<dbReference type="SMART" id="SM00992">
    <property type="entry name" value="YccV-like"/>
    <property type="match status" value="1"/>
</dbReference>
<dbReference type="STRING" id="5539.A0A3E2GU76"/>
<dbReference type="GO" id="GO:0003677">
    <property type="term" value="F:DNA binding"/>
    <property type="evidence" value="ECO:0007669"/>
    <property type="project" value="InterPro"/>
</dbReference>
<dbReference type="InterPro" id="IPR011722">
    <property type="entry name" value="Hemimethylated_DNA-bd_dom"/>
</dbReference>
<dbReference type="SUPFAM" id="SSF141255">
    <property type="entry name" value="YccV-like"/>
    <property type="match status" value="1"/>
</dbReference>
<organism evidence="2 3">
    <name type="scientific">Scytalidium lignicola</name>
    <name type="common">Hyphomycete</name>
    <dbReference type="NCBI Taxonomy" id="5539"/>
    <lineage>
        <taxon>Eukaryota</taxon>
        <taxon>Fungi</taxon>
        <taxon>Dikarya</taxon>
        <taxon>Ascomycota</taxon>
        <taxon>Pezizomycotina</taxon>
        <taxon>Leotiomycetes</taxon>
        <taxon>Leotiomycetes incertae sedis</taxon>
        <taxon>Scytalidium</taxon>
    </lineage>
</organism>
<dbReference type="NCBIfam" id="TIGR02097">
    <property type="entry name" value="yccV"/>
    <property type="match status" value="1"/>
</dbReference>
<dbReference type="PANTHER" id="PTHR31350">
    <property type="entry name" value="SI:DKEY-261L7.2"/>
    <property type="match status" value="1"/>
</dbReference>
<gene>
    <name evidence="2" type="ORF">B7463_g12033</name>
</gene>
<evidence type="ECO:0000313" key="2">
    <source>
        <dbReference type="EMBL" id="RFU24303.1"/>
    </source>
</evidence>
<comment type="caution">
    <text evidence="2">The sequence shown here is derived from an EMBL/GenBank/DDBJ whole genome shotgun (WGS) entry which is preliminary data.</text>
</comment>
<reference evidence="2 3" key="1">
    <citation type="submission" date="2018-05" db="EMBL/GenBank/DDBJ databases">
        <title>Draft genome sequence of Scytalidium lignicola DSM 105466, a ubiquitous saprotrophic fungus.</title>
        <authorList>
            <person name="Buettner E."/>
            <person name="Gebauer A.M."/>
            <person name="Hofrichter M."/>
            <person name="Liers C."/>
            <person name="Kellner H."/>
        </authorList>
    </citation>
    <scope>NUCLEOTIDE SEQUENCE [LARGE SCALE GENOMIC DNA]</scope>
    <source>
        <strain evidence="2 3">DSM 105466</strain>
    </source>
</reference>
<dbReference type="PANTHER" id="PTHR31350:SF27">
    <property type="entry name" value="HEMIMETHYLATED DNA-BINDING DOMAIN-CONTAINING PROTEIN"/>
    <property type="match status" value="1"/>
</dbReference>
<dbReference type="Gene3D" id="2.30.30.390">
    <property type="entry name" value="Hemimethylated DNA-binding domain"/>
    <property type="match status" value="1"/>
</dbReference>
<dbReference type="OMA" id="LLWRHHC"/>
<name>A0A3E2GU76_SCYLI</name>
<dbReference type="AlphaFoldDB" id="A0A3E2GU76"/>
<dbReference type="EMBL" id="NCSJ02000468">
    <property type="protein sequence ID" value="RFU24303.1"/>
    <property type="molecule type" value="Genomic_DNA"/>
</dbReference>
<feature type="non-terminal residue" evidence="2">
    <location>
        <position position="1"/>
    </location>
</feature>
<protein>
    <recommendedName>
        <fullName evidence="1">Hemimethylated DNA-binding domain-containing protein</fullName>
    </recommendedName>
</protein>
<dbReference type="OrthoDB" id="28868at2759"/>
<feature type="non-terminal residue" evidence="2">
    <location>
        <position position="553"/>
    </location>
</feature>
<feature type="domain" description="Hemimethylated DNA-binding" evidence="1">
    <location>
        <begin position="445"/>
        <end position="545"/>
    </location>
</feature>
<dbReference type="InterPro" id="IPR032698">
    <property type="entry name" value="SirB1_N"/>
</dbReference>
<accession>A0A3E2GU76</accession>
<dbReference type="InterPro" id="IPR036623">
    <property type="entry name" value="Hemimethylated_DNA-bd_sf"/>
</dbReference>
<evidence type="ECO:0000313" key="3">
    <source>
        <dbReference type="Proteomes" id="UP000258309"/>
    </source>
</evidence>
<sequence>MLWRSLCRTEFRYWDSKHHIGQKFRGNVGDVDWKTLYLFRKNVEFRTISILDSILDVQVDRIEKFERIAEFGYDAKETLVQQCHTPGTIEDVLARRFYANAVLDHIHRSRALEEWWSLATGDQVPLERALGAFDLFVLHDQPGDLLEFFDELVDHLRIEFPNIETGSTRHKALAAVKFLRRHNLTGIANEICYRDLQNNYIGIALRDPDHPSLPLISVAIYCAIANRLGLDARPCGMPNHVHAMVFPPVGETLDGRPSTHESDDCGPIYLDPYQLDKEVPVDNLQSMLESWGISPIDSSHYLIDTSVGNIVLRTSRNILATVHEFRGHGGAMGDTGHPTIRLYANPFADMDNAFYSALWANFMLSSPLPSVDANSRRQFVPLLLERFERLYPMDASLIEKYICPPFNNSDNPEYWDLHEALRVVRAADSTPKQLRLRNVPGVRERVKYKVGQVFRHKRYGYMAVITGWDVECGMNSDWMAHNQIDSLSRGRHQSFYHALVEDTSMRYVAEENVEIMEPEMPVSLMSLAGRYFKRWDKGRHIFISNIRDEYPED</sequence>